<reference evidence="2 3" key="1">
    <citation type="submission" date="2020-11" db="EMBL/GenBank/DDBJ databases">
        <title>genome sequence of strain KACC 18849.</title>
        <authorList>
            <person name="Gao J."/>
            <person name="Zhang X."/>
        </authorList>
    </citation>
    <scope>NUCLEOTIDE SEQUENCE [LARGE SCALE GENOMIC DNA]</scope>
    <source>
        <strain evidence="2 3">KACC 18849</strain>
    </source>
</reference>
<name>A0ABS0T7G1_9CAUL</name>
<proteinExistence type="predicted"/>
<dbReference type="EMBL" id="JADWOX010000028">
    <property type="protein sequence ID" value="MBI1686818.1"/>
    <property type="molecule type" value="Genomic_DNA"/>
</dbReference>
<sequence length="77" mass="8690">MKHKRRNPLPVRQHRKRGIAPAPGLSPAIVEAKRRLDERLQATLSALRIEHARSQTDTPGEALRSLAELWKTTYADG</sequence>
<dbReference type="RefSeq" id="WP_198578706.1">
    <property type="nucleotide sequence ID" value="NZ_JADWOX010000028.1"/>
</dbReference>
<evidence type="ECO:0000313" key="2">
    <source>
        <dbReference type="EMBL" id="MBI1686818.1"/>
    </source>
</evidence>
<dbReference type="Proteomes" id="UP000639859">
    <property type="component" value="Unassembled WGS sequence"/>
</dbReference>
<evidence type="ECO:0000313" key="3">
    <source>
        <dbReference type="Proteomes" id="UP000639859"/>
    </source>
</evidence>
<feature type="compositionally biased region" description="Basic residues" evidence="1">
    <location>
        <begin position="1"/>
        <end position="18"/>
    </location>
</feature>
<keyword evidence="3" id="KW-1185">Reference proteome</keyword>
<comment type="caution">
    <text evidence="2">The sequence shown here is derived from an EMBL/GenBank/DDBJ whole genome shotgun (WGS) entry which is preliminary data.</text>
</comment>
<accession>A0ABS0T7G1</accession>
<organism evidence="2 3">
    <name type="scientific">Caulobacter hibisci</name>
    <dbReference type="NCBI Taxonomy" id="2035993"/>
    <lineage>
        <taxon>Bacteria</taxon>
        <taxon>Pseudomonadati</taxon>
        <taxon>Pseudomonadota</taxon>
        <taxon>Alphaproteobacteria</taxon>
        <taxon>Caulobacterales</taxon>
        <taxon>Caulobacteraceae</taxon>
        <taxon>Caulobacter</taxon>
    </lineage>
</organism>
<protein>
    <submittedName>
        <fullName evidence="2">Uncharacterized protein</fullName>
    </submittedName>
</protein>
<gene>
    <name evidence="2" type="ORF">I4Q42_24385</name>
</gene>
<evidence type="ECO:0000256" key="1">
    <source>
        <dbReference type="SAM" id="MobiDB-lite"/>
    </source>
</evidence>
<feature type="region of interest" description="Disordered" evidence="1">
    <location>
        <begin position="1"/>
        <end position="25"/>
    </location>
</feature>